<dbReference type="SUPFAM" id="SSF47240">
    <property type="entry name" value="Ferritin-like"/>
    <property type="match status" value="1"/>
</dbReference>
<evidence type="ECO:0000313" key="4">
    <source>
        <dbReference type="EMBL" id="SFS89023.1"/>
    </source>
</evidence>
<dbReference type="EMBL" id="FOZS01000003">
    <property type="protein sequence ID" value="SFS89023.1"/>
    <property type="molecule type" value="Genomic_DNA"/>
</dbReference>
<dbReference type="Gene3D" id="1.20.1260.10">
    <property type="match status" value="1"/>
</dbReference>
<evidence type="ECO:0000313" key="5">
    <source>
        <dbReference type="Proteomes" id="UP000199199"/>
    </source>
</evidence>
<dbReference type="PANTHER" id="PTHR42932">
    <property type="entry name" value="GENERAL STRESS PROTEIN 20U"/>
    <property type="match status" value="1"/>
</dbReference>
<dbReference type="GO" id="GO:0008199">
    <property type="term" value="F:ferric iron binding"/>
    <property type="evidence" value="ECO:0007669"/>
    <property type="project" value="InterPro"/>
</dbReference>
<name>A0A1I6TIH7_9EURY</name>
<dbReference type="CDD" id="cd01043">
    <property type="entry name" value="DPS"/>
    <property type="match status" value="1"/>
</dbReference>
<dbReference type="InterPro" id="IPR012347">
    <property type="entry name" value="Ferritin-like"/>
</dbReference>
<dbReference type="InterPro" id="IPR009078">
    <property type="entry name" value="Ferritin-like_SF"/>
</dbReference>
<evidence type="ECO:0000259" key="3">
    <source>
        <dbReference type="Pfam" id="PF00210"/>
    </source>
</evidence>
<dbReference type="AlphaFoldDB" id="A0A1I6TIH7"/>
<dbReference type="InterPro" id="IPR054862">
    <property type="entry name" value="DNA_prot_starvation"/>
</dbReference>
<dbReference type="InterPro" id="IPR008331">
    <property type="entry name" value="Ferritin_DPS_dom"/>
</dbReference>
<keyword evidence="5" id="KW-1185">Reference proteome</keyword>
<feature type="domain" description="Ferritin/DPS" evidence="3">
    <location>
        <begin position="38"/>
        <end position="181"/>
    </location>
</feature>
<organism evidence="4 5">
    <name type="scientific">Halostagnicola kamekurae</name>
    <dbReference type="NCBI Taxonomy" id="619731"/>
    <lineage>
        <taxon>Archaea</taxon>
        <taxon>Methanobacteriati</taxon>
        <taxon>Methanobacteriota</taxon>
        <taxon>Stenosarchaea group</taxon>
        <taxon>Halobacteria</taxon>
        <taxon>Halobacteriales</taxon>
        <taxon>Natrialbaceae</taxon>
        <taxon>Halostagnicola</taxon>
    </lineage>
</organism>
<dbReference type="GO" id="GO:0003677">
    <property type="term" value="F:DNA binding"/>
    <property type="evidence" value="ECO:0007669"/>
    <property type="project" value="UniProtKB-KW"/>
</dbReference>
<evidence type="ECO:0000256" key="2">
    <source>
        <dbReference type="RuleBase" id="RU003875"/>
    </source>
</evidence>
<dbReference type="PANTHER" id="PTHR42932:SF1">
    <property type="entry name" value="GENERAL STRESS PROTEIN 20U"/>
    <property type="match status" value="1"/>
</dbReference>
<sequence>MADQERIVMSTQKTIRQQEGTVEENALRLEPEKAEQIIDALNTDLADAYVLYHQLHKHHWNVEGAEFLELHVFLQEVYEDVEDAADDLAERLQALGGVPHANMTTLAEQATVTPEDEDVYDIRTSLENDLEMMGDIIESTRQHIELADGLGDYATSEMLREQLETIEEHAHHVEHYLEDDSLVVESATQ</sequence>
<dbReference type="PRINTS" id="PR01346">
    <property type="entry name" value="HELNAPAPROT"/>
</dbReference>
<evidence type="ECO:0000256" key="1">
    <source>
        <dbReference type="ARBA" id="ARBA00009497"/>
    </source>
</evidence>
<gene>
    <name evidence="4" type="ORF">SAMN04488556_3143</name>
</gene>
<proteinExistence type="inferred from homology"/>
<dbReference type="NCBIfam" id="NF041388">
    <property type="entry name" value="DNAstvprot_Halo"/>
    <property type="match status" value="1"/>
</dbReference>
<accession>A0A1I6TIH7</accession>
<reference evidence="5" key="1">
    <citation type="submission" date="2016-10" db="EMBL/GenBank/DDBJ databases">
        <authorList>
            <person name="Varghese N."/>
            <person name="Submissions S."/>
        </authorList>
    </citation>
    <scope>NUCLEOTIDE SEQUENCE [LARGE SCALE GENOMIC DNA]</scope>
    <source>
        <strain evidence="5">DSM 22427</strain>
    </source>
</reference>
<dbReference type="PIRSF" id="PIRSF005900">
    <property type="entry name" value="Dps"/>
    <property type="match status" value="1"/>
</dbReference>
<comment type="similarity">
    <text evidence="1 2">Belongs to the Dps family.</text>
</comment>
<protein>
    <submittedName>
        <fullName evidence="4">DNA-binding ferritin-like protein (Oxidative damage protectant)</fullName>
    </submittedName>
</protein>
<dbReference type="Proteomes" id="UP000199199">
    <property type="component" value="Unassembled WGS sequence"/>
</dbReference>
<dbReference type="Pfam" id="PF00210">
    <property type="entry name" value="Ferritin"/>
    <property type="match status" value="1"/>
</dbReference>
<keyword evidence="4" id="KW-0238">DNA-binding</keyword>
<dbReference type="InterPro" id="IPR002177">
    <property type="entry name" value="DPS_DNA-bd"/>
</dbReference>